<keyword evidence="1 5" id="KW-0489">Methyltransferase</keyword>
<dbReference type="Proteomes" id="UP000070457">
    <property type="component" value="Unassembled WGS sequence"/>
</dbReference>
<evidence type="ECO:0000256" key="2">
    <source>
        <dbReference type="ARBA" id="ARBA00022679"/>
    </source>
</evidence>
<dbReference type="Pfam" id="PF13649">
    <property type="entry name" value="Methyltransf_25"/>
    <property type="match status" value="1"/>
</dbReference>
<dbReference type="SUPFAM" id="SSF53335">
    <property type="entry name" value="S-adenosyl-L-methionine-dependent methyltransferases"/>
    <property type="match status" value="1"/>
</dbReference>
<evidence type="ECO:0000256" key="1">
    <source>
        <dbReference type="ARBA" id="ARBA00022603"/>
    </source>
</evidence>
<evidence type="ECO:0000256" key="3">
    <source>
        <dbReference type="ARBA" id="ARBA00022691"/>
    </source>
</evidence>
<evidence type="ECO:0000313" key="6">
    <source>
        <dbReference type="Proteomes" id="UP000070457"/>
    </source>
</evidence>
<dbReference type="CDD" id="cd02440">
    <property type="entry name" value="AdoMet_MTases"/>
    <property type="match status" value="1"/>
</dbReference>
<organism evidence="5 6">
    <name type="scientific">candidate division WS6 bacterium OLB20</name>
    <dbReference type="NCBI Taxonomy" id="1617426"/>
    <lineage>
        <taxon>Bacteria</taxon>
        <taxon>Candidatus Dojkabacteria</taxon>
    </lineage>
</organism>
<reference evidence="5 6" key="1">
    <citation type="submission" date="2015-02" db="EMBL/GenBank/DDBJ databases">
        <title>Improved understanding of the partial-nitritation anammox process through 23 genomes representing the majority of the microbial community.</title>
        <authorList>
            <person name="Speth D.R."/>
            <person name="In T Zandt M."/>
            <person name="Guerrero Cruz S."/>
            <person name="Jetten M.S."/>
            <person name="Dutilh B.E."/>
        </authorList>
    </citation>
    <scope>NUCLEOTIDE SEQUENCE [LARGE SCALE GENOMIC DNA]</scope>
    <source>
        <strain evidence="5">OLB20</strain>
    </source>
</reference>
<protein>
    <submittedName>
        <fullName evidence="5">Cypemycin methyltransferase</fullName>
        <ecNumber evidence="5">2.1.1.-</ecNumber>
    </submittedName>
</protein>
<proteinExistence type="predicted"/>
<keyword evidence="2 5" id="KW-0808">Transferase</keyword>
<dbReference type="EC" id="2.1.1.-" evidence="5"/>
<dbReference type="PANTHER" id="PTHR43464">
    <property type="entry name" value="METHYLTRANSFERASE"/>
    <property type="match status" value="1"/>
</dbReference>
<sequence>MDRYTAWEQHYINHGRFHLDPHPMLTSVVNVFKAHDVKTVIDLGCGSGRHLVPLAEEGFDVQGIDFSPSAVDLAQKWLMEKNLPGRASVADIHEEVKAFGDASFDAAIAVDSLHYQTSGEFIDTLKEINRMLKTGGLLFLVVPSKISDEAAPEHTFRFNEPALRHALEGTFKVLEWRLDPEKHFAVIAQEIAA</sequence>
<gene>
    <name evidence="5" type="primary">cypM</name>
    <name evidence="5" type="ORF">TR69_WS6001001420</name>
</gene>
<dbReference type="STRING" id="1617426.TR69_WS6001001420"/>
<dbReference type="Gene3D" id="3.40.50.150">
    <property type="entry name" value="Vaccinia Virus protein VP39"/>
    <property type="match status" value="1"/>
</dbReference>
<dbReference type="PANTHER" id="PTHR43464:SF19">
    <property type="entry name" value="UBIQUINONE BIOSYNTHESIS O-METHYLTRANSFERASE, MITOCHONDRIAL"/>
    <property type="match status" value="1"/>
</dbReference>
<feature type="domain" description="Methyltransferase" evidence="4">
    <location>
        <begin position="40"/>
        <end position="136"/>
    </location>
</feature>
<evidence type="ECO:0000259" key="4">
    <source>
        <dbReference type="Pfam" id="PF13649"/>
    </source>
</evidence>
<evidence type="ECO:0000313" key="5">
    <source>
        <dbReference type="EMBL" id="KXK25814.1"/>
    </source>
</evidence>
<dbReference type="InterPro" id="IPR041698">
    <property type="entry name" value="Methyltransf_25"/>
</dbReference>
<accession>A0A136LVX0</accession>
<dbReference type="GO" id="GO:0032259">
    <property type="term" value="P:methylation"/>
    <property type="evidence" value="ECO:0007669"/>
    <property type="project" value="UniProtKB-KW"/>
</dbReference>
<dbReference type="InterPro" id="IPR029063">
    <property type="entry name" value="SAM-dependent_MTases_sf"/>
</dbReference>
<name>A0A136LVX0_9BACT</name>
<dbReference type="GO" id="GO:0008168">
    <property type="term" value="F:methyltransferase activity"/>
    <property type="evidence" value="ECO:0007669"/>
    <property type="project" value="UniProtKB-KW"/>
</dbReference>
<dbReference type="EMBL" id="JYNZ01000006">
    <property type="protein sequence ID" value="KXK25814.1"/>
    <property type="molecule type" value="Genomic_DNA"/>
</dbReference>
<comment type="caution">
    <text evidence="5">The sequence shown here is derived from an EMBL/GenBank/DDBJ whole genome shotgun (WGS) entry which is preliminary data.</text>
</comment>
<dbReference type="AlphaFoldDB" id="A0A136LVX0"/>
<keyword evidence="3" id="KW-0949">S-adenosyl-L-methionine</keyword>